<reference evidence="2" key="1">
    <citation type="journal article" date="2019" name="Gigascience">
        <title>De novo genome assembly of the endangered Acer yangbiense, a plant species with extremely small populations endemic to Yunnan Province, China.</title>
        <authorList>
            <person name="Yang J."/>
            <person name="Wariss H.M."/>
            <person name="Tao L."/>
            <person name="Zhang R."/>
            <person name="Yun Q."/>
            <person name="Hollingsworth P."/>
            <person name="Dao Z."/>
            <person name="Luo G."/>
            <person name="Guo H."/>
            <person name="Ma Y."/>
            <person name="Sun W."/>
        </authorList>
    </citation>
    <scope>NUCLEOTIDE SEQUENCE [LARGE SCALE GENOMIC DNA]</scope>
    <source>
        <strain evidence="2">cv. Malutang</strain>
    </source>
</reference>
<dbReference type="Pfam" id="PF12796">
    <property type="entry name" value="Ank_2"/>
    <property type="match status" value="1"/>
</dbReference>
<organism evidence="1 2">
    <name type="scientific">Acer yangbiense</name>
    <dbReference type="NCBI Taxonomy" id="1000413"/>
    <lineage>
        <taxon>Eukaryota</taxon>
        <taxon>Viridiplantae</taxon>
        <taxon>Streptophyta</taxon>
        <taxon>Embryophyta</taxon>
        <taxon>Tracheophyta</taxon>
        <taxon>Spermatophyta</taxon>
        <taxon>Magnoliopsida</taxon>
        <taxon>eudicotyledons</taxon>
        <taxon>Gunneridae</taxon>
        <taxon>Pentapetalae</taxon>
        <taxon>rosids</taxon>
        <taxon>malvids</taxon>
        <taxon>Sapindales</taxon>
        <taxon>Sapindaceae</taxon>
        <taxon>Hippocastanoideae</taxon>
        <taxon>Acereae</taxon>
        <taxon>Acer</taxon>
    </lineage>
</organism>
<gene>
    <name evidence="1" type="ORF">EZV62_003397</name>
</gene>
<dbReference type="PANTHER" id="PTHR24121:SF21">
    <property type="entry name" value="ANKYRIN REPEAT FAMILY PROTEIN"/>
    <property type="match status" value="1"/>
</dbReference>
<keyword evidence="2" id="KW-1185">Reference proteome</keyword>
<dbReference type="EMBL" id="VAHF01000002">
    <property type="protein sequence ID" value="TXG68462.1"/>
    <property type="molecule type" value="Genomic_DNA"/>
</dbReference>
<dbReference type="SUPFAM" id="SSF48403">
    <property type="entry name" value="Ankyrin repeat"/>
    <property type="match status" value="1"/>
</dbReference>
<dbReference type="PANTHER" id="PTHR24121">
    <property type="entry name" value="NO MECHANORECEPTOR POTENTIAL C, ISOFORM D-RELATED"/>
    <property type="match status" value="1"/>
</dbReference>
<dbReference type="InterPro" id="IPR036770">
    <property type="entry name" value="Ankyrin_rpt-contain_sf"/>
</dbReference>
<dbReference type="AlphaFoldDB" id="A0A5C7IIH2"/>
<evidence type="ECO:0000313" key="1">
    <source>
        <dbReference type="EMBL" id="TXG68462.1"/>
    </source>
</evidence>
<evidence type="ECO:0000313" key="2">
    <source>
        <dbReference type="Proteomes" id="UP000323000"/>
    </source>
</evidence>
<dbReference type="InterPro" id="IPR002110">
    <property type="entry name" value="Ankyrin_rpt"/>
</dbReference>
<proteinExistence type="predicted"/>
<sequence>MHNAARASQWNFIRQLVECVSTPQSVAVRNSHGSTVLHIVAQGGNLKTSMALIQKNPDLIQMVDNKGKLPLFFAIYRKNKKLAWYLSLKNIADSDSNQSGFIPSLPGILHNLIQSGYCDIALYFVRRFPQLALAKDEDGNSLLKWMCLDGSRDYS</sequence>
<accession>A0A5C7IIH2</accession>
<comment type="caution">
    <text evidence="1">The sequence shown here is derived from an EMBL/GenBank/DDBJ whole genome shotgun (WGS) entry which is preliminary data.</text>
</comment>
<name>A0A5C7IIH2_9ROSI</name>
<dbReference type="OrthoDB" id="1925304at2759"/>
<protein>
    <submittedName>
        <fullName evidence="1">Uncharacterized protein</fullName>
    </submittedName>
</protein>
<dbReference type="Proteomes" id="UP000323000">
    <property type="component" value="Chromosome 2"/>
</dbReference>
<dbReference type="Gene3D" id="1.25.40.20">
    <property type="entry name" value="Ankyrin repeat-containing domain"/>
    <property type="match status" value="1"/>
</dbReference>